<accession>A0A4Q1BTP4</accession>
<keyword evidence="2" id="KW-1185">Reference proteome</keyword>
<proteinExistence type="predicted"/>
<organism evidence="1 2">
    <name type="scientific">Tremella mesenterica</name>
    <name type="common">Jelly fungus</name>
    <dbReference type="NCBI Taxonomy" id="5217"/>
    <lineage>
        <taxon>Eukaryota</taxon>
        <taxon>Fungi</taxon>
        <taxon>Dikarya</taxon>
        <taxon>Basidiomycota</taxon>
        <taxon>Agaricomycotina</taxon>
        <taxon>Tremellomycetes</taxon>
        <taxon>Tremellales</taxon>
        <taxon>Tremellaceae</taxon>
        <taxon>Tremella</taxon>
    </lineage>
</organism>
<evidence type="ECO:0000313" key="1">
    <source>
        <dbReference type="EMBL" id="RXK41451.1"/>
    </source>
</evidence>
<gene>
    <name evidence="1" type="ORF">M231_01357</name>
</gene>
<evidence type="ECO:0000313" key="2">
    <source>
        <dbReference type="Proteomes" id="UP000289152"/>
    </source>
</evidence>
<protein>
    <submittedName>
        <fullName evidence="1">Uncharacterized protein</fullName>
    </submittedName>
</protein>
<comment type="caution">
    <text evidence="1">The sequence shown here is derived from an EMBL/GenBank/DDBJ whole genome shotgun (WGS) entry which is preliminary data.</text>
</comment>
<dbReference type="InParanoid" id="A0A4Q1BTP4"/>
<name>A0A4Q1BTP4_TREME</name>
<sequence length="224" mass="24529">MDIFSEREEKETKRRNYASYWEDLQTAAAKIQDADFVSLGLDPATHTVGSLPTTGLCDSLVRSKARVTTAMGVAAPYSTATSTSGHGATSTIALTPTEASQLPLTQLRSYITQMSGTLDTTIVKLMVLQLYRIDTSKLLTQQEQHAQQSEHEILQSSLSDGMISTRHNSEASLTLLQRLNTQEVTFLAAEGEVYRHETPEQAELAARKALEMLLKIASKHSVTG</sequence>
<dbReference type="EMBL" id="SDIL01000009">
    <property type="protein sequence ID" value="RXK41451.1"/>
    <property type="molecule type" value="Genomic_DNA"/>
</dbReference>
<dbReference type="VEuPathDB" id="FungiDB:TREMEDRAFT_62849"/>
<dbReference type="Proteomes" id="UP000289152">
    <property type="component" value="Unassembled WGS sequence"/>
</dbReference>
<reference evidence="1 2" key="1">
    <citation type="submission" date="2016-06" db="EMBL/GenBank/DDBJ databases">
        <title>Evolution of pathogenesis and genome organization in the Tremellales.</title>
        <authorList>
            <person name="Cuomo C."/>
            <person name="Litvintseva A."/>
            <person name="Heitman J."/>
            <person name="Chen Y."/>
            <person name="Sun S."/>
            <person name="Springer D."/>
            <person name="Dromer F."/>
            <person name="Young S."/>
            <person name="Zeng Q."/>
            <person name="Chapman S."/>
            <person name="Gujja S."/>
            <person name="Saif S."/>
            <person name="Birren B."/>
        </authorList>
    </citation>
    <scope>NUCLEOTIDE SEQUENCE [LARGE SCALE GENOMIC DNA]</scope>
    <source>
        <strain evidence="1 2">ATCC 28783</strain>
    </source>
</reference>
<dbReference type="AlphaFoldDB" id="A0A4Q1BTP4"/>